<evidence type="ECO:0000313" key="2">
    <source>
        <dbReference type="EMBL" id="MBB3702313.1"/>
    </source>
</evidence>
<name>A0A7W5UJ10_9BACT</name>
<evidence type="ECO:0000313" key="3">
    <source>
        <dbReference type="Proteomes" id="UP000541425"/>
    </source>
</evidence>
<comment type="caution">
    <text evidence="2">The sequence shown here is derived from an EMBL/GenBank/DDBJ whole genome shotgun (WGS) entry which is preliminary data.</text>
</comment>
<sequence>MMILKLQQRSYDDFSAPQNFPSLKFRLAPQRGKNLSLLSFLAVIVFVFCALISAEQD</sequence>
<organism evidence="2 3">
    <name type="scientific">Alloprevotella rava</name>
    <dbReference type="NCBI Taxonomy" id="671218"/>
    <lineage>
        <taxon>Bacteria</taxon>
        <taxon>Pseudomonadati</taxon>
        <taxon>Bacteroidota</taxon>
        <taxon>Bacteroidia</taxon>
        <taxon>Bacteroidales</taxon>
        <taxon>Prevotellaceae</taxon>
        <taxon>Alloprevotella</taxon>
    </lineage>
</organism>
<accession>A0A7W5UJ10</accession>
<protein>
    <submittedName>
        <fullName evidence="2">Uncharacterized protein</fullName>
    </submittedName>
</protein>
<proteinExistence type="predicted"/>
<keyword evidence="1" id="KW-0472">Membrane</keyword>
<keyword evidence="1" id="KW-1133">Transmembrane helix</keyword>
<dbReference type="EMBL" id="JACICA010000003">
    <property type="protein sequence ID" value="MBB3702313.1"/>
    <property type="molecule type" value="Genomic_DNA"/>
</dbReference>
<keyword evidence="1" id="KW-0812">Transmembrane</keyword>
<dbReference type="Proteomes" id="UP000541425">
    <property type="component" value="Unassembled WGS sequence"/>
</dbReference>
<gene>
    <name evidence="2" type="ORF">FHS60_000771</name>
</gene>
<dbReference type="AlphaFoldDB" id="A0A7W5UJ10"/>
<feature type="transmembrane region" description="Helical" evidence="1">
    <location>
        <begin position="35"/>
        <end position="54"/>
    </location>
</feature>
<evidence type="ECO:0000256" key="1">
    <source>
        <dbReference type="SAM" id="Phobius"/>
    </source>
</evidence>
<reference evidence="2 3" key="1">
    <citation type="submission" date="2020-08" db="EMBL/GenBank/DDBJ databases">
        <title>Genomic Encyclopedia of Type Strains, Phase IV (KMG-IV): sequencing the most valuable type-strain genomes for metagenomic binning, comparative biology and taxonomic classification.</title>
        <authorList>
            <person name="Goeker M."/>
        </authorList>
    </citation>
    <scope>NUCLEOTIDE SEQUENCE [LARGE SCALE GENOMIC DNA]</scope>
    <source>
        <strain evidence="2 3">DSM 22548</strain>
    </source>
</reference>